<feature type="compositionally biased region" description="Polar residues" evidence="1">
    <location>
        <begin position="13"/>
        <end position="43"/>
    </location>
</feature>
<proteinExistence type="predicted"/>
<protein>
    <recommendedName>
        <fullName evidence="2">DUF7869 domain-containing protein</fullName>
    </recommendedName>
</protein>
<sequence>MNSRSKLLLQLAGVSNNTPDNKNVISKQNTSEKPIQESSKMNVSSGSSSSSSSSDSSSDSSSSSSSEDFDDIFGDKNYVPFKENNILHSTSEDELNIENNDNRASVSIENSTNEVSLSGINTLVLTSPLKKGRKRQRNEDKWKRNINKKLRNKGQLYESHCASKKMRKERQMKSPCKETCKLKCSSKFNDENRKELFSGFWELGDIERQRQFISNSMQTIQPKYRYIRQGGTRSPRNNNNAFYFTLKEQKVRVCKLFFKNTLDINDRPIRTVLEKQNKIVNTLLEGDRRGKHGKHVKLDDSIRDGIIKHISSIPKIESHYARADTSKHFIDGSRSISDIHRDYVADCKEKNVPFGNYVLFYRIFTQEFNISFFQPKKDLCDTCVAYDNAIGEEKNKLKNNYEEHLVEKDLSRSEKQLDKEKSNLILAVYDLQAVMPLPKGDVSTFYYRSKLNVLNFTIYDMQKNIADCFVWDESNGHRGVNELGTCIWKYLEMKSDKNEGDVIFYSDNCPGQNKNKFILALYIYAVRQFKNIKTITHKYLIKGHTQNEGDSVHSLIERQCKKQLKSGPIYTPEAFVSIIRTAKKTGEPYRVHELCYEDFYDIKSLCTQIGVNITVNTENEAVKFTNIKIMKVEKKSPSSIFYKTSYSQAEFKEAIVIRRKKTVAVELKKEFSAKPGISEKKKEDLLYLVKKNCIPNFYKPYYEQL</sequence>
<evidence type="ECO:0000313" key="4">
    <source>
        <dbReference type="Proteomes" id="UP001160148"/>
    </source>
</evidence>
<evidence type="ECO:0000259" key="2">
    <source>
        <dbReference type="Pfam" id="PF25273"/>
    </source>
</evidence>
<dbReference type="EMBL" id="CARXXK010001361">
    <property type="protein sequence ID" value="CAI6375721.1"/>
    <property type="molecule type" value="Genomic_DNA"/>
</dbReference>
<comment type="caution">
    <text evidence="3">The sequence shown here is derived from an EMBL/GenBank/DDBJ whole genome shotgun (WGS) entry which is preliminary data.</text>
</comment>
<reference evidence="3 4" key="1">
    <citation type="submission" date="2023-01" db="EMBL/GenBank/DDBJ databases">
        <authorList>
            <person name="Whitehead M."/>
        </authorList>
    </citation>
    <scope>NUCLEOTIDE SEQUENCE [LARGE SCALE GENOMIC DNA]</scope>
</reference>
<feature type="domain" description="DUF7869" evidence="2">
    <location>
        <begin position="483"/>
        <end position="631"/>
    </location>
</feature>
<keyword evidence="4" id="KW-1185">Reference proteome</keyword>
<organism evidence="3 4">
    <name type="scientific">Macrosiphum euphorbiae</name>
    <name type="common">potato aphid</name>
    <dbReference type="NCBI Taxonomy" id="13131"/>
    <lineage>
        <taxon>Eukaryota</taxon>
        <taxon>Metazoa</taxon>
        <taxon>Ecdysozoa</taxon>
        <taxon>Arthropoda</taxon>
        <taxon>Hexapoda</taxon>
        <taxon>Insecta</taxon>
        <taxon>Pterygota</taxon>
        <taxon>Neoptera</taxon>
        <taxon>Paraneoptera</taxon>
        <taxon>Hemiptera</taxon>
        <taxon>Sternorrhyncha</taxon>
        <taxon>Aphidomorpha</taxon>
        <taxon>Aphidoidea</taxon>
        <taxon>Aphididae</taxon>
        <taxon>Macrosiphini</taxon>
        <taxon>Macrosiphum</taxon>
    </lineage>
</organism>
<evidence type="ECO:0000256" key="1">
    <source>
        <dbReference type="SAM" id="MobiDB-lite"/>
    </source>
</evidence>
<dbReference type="PANTHER" id="PTHR10773:SF19">
    <property type="match status" value="1"/>
</dbReference>
<accession>A0AAV0Y5Q4</accession>
<feature type="compositionally biased region" description="Low complexity" evidence="1">
    <location>
        <begin position="44"/>
        <end position="66"/>
    </location>
</feature>
<gene>
    <name evidence="3" type="ORF">MEUPH1_LOCUS29180</name>
</gene>
<dbReference type="InterPro" id="IPR057191">
    <property type="entry name" value="DUF7869"/>
</dbReference>
<dbReference type="AlphaFoldDB" id="A0AAV0Y5Q4"/>
<feature type="region of interest" description="Disordered" evidence="1">
    <location>
        <begin position="1"/>
        <end position="69"/>
    </location>
</feature>
<evidence type="ECO:0000313" key="3">
    <source>
        <dbReference type="EMBL" id="CAI6375721.1"/>
    </source>
</evidence>
<name>A0AAV0Y5Q4_9HEMI</name>
<dbReference type="Pfam" id="PF25273">
    <property type="entry name" value="DUF7869"/>
    <property type="match status" value="1"/>
</dbReference>
<dbReference type="Proteomes" id="UP001160148">
    <property type="component" value="Unassembled WGS sequence"/>
</dbReference>
<dbReference type="PANTHER" id="PTHR10773">
    <property type="entry name" value="DNA-DIRECTED RNA POLYMERASES I, II, AND III SUBUNIT RPABC2"/>
    <property type="match status" value="1"/>
</dbReference>